<keyword evidence="1" id="KW-0732">Signal</keyword>
<comment type="caution">
    <text evidence="2">The sequence shown here is derived from an EMBL/GenBank/DDBJ whole genome shotgun (WGS) entry which is preliminary data.</text>
</comment>
<dbReference type="PROSITE" id="PS51257">
    <property type="entry name" value="PROKAR_LIPOPROTEIN"/>
    <property type="match status" value="1"/>
</dbReference>
<evidence type="ECO:0000313" key="3">
    <source>
        <dbReference type="Proteomes" id="UP000305517"/>
    </source>
</evidence>
<protein>
    <submittedName>
        <fullName evidence="2">Uncharacterized protein</fullName>
    </submittedName>
</protein>
<sequence length="158" mass="18494">MKTKLLLLLLLPLLGLTACFWGDDWDTEHLTGRYYVLGDGPNWGKTDWHNAQLYFEDEQFGYVEPLIRPNIAAVRFNEDFIVVETAKLVATRQQARIDRQYYLVPIWQGQSHFQAVKLVEGPFDRPTCYRELARRHGDTLLPETRRFFTPEASDFSKL</sequence>
<organism evidence="2 3">
    <name type="scientific">Hymenobacter jeollabukensis</name>
    <dbReference type="NCBI Taxonomy" id="2025313"/>
    <lineage>
        <taxon>Bacteria</taxon>
        <taxon>Pseudomonadati</taxon>
        <taxon>Bacteroidota</taxon>
        <taxon>Cytophagia</taxon>
        <taxon>Cytophagales</taxon>
        <taxon>Hymenobacteraceae</taxon>
        <taxon>Hymenobacter</taxon>
    </lineage>
</organism>
<name>A0A5R8WUB7_9BACT</name>
<evidence type="ECO:0000313" key="2">
    <source>
        <dbReference type="EMBL" id="TLM95361.1"/>
    </source>
</evidence>
<accession>A0A5R8WUB7</accession>
<reference evidence="2 3" key="1">
    <citation type="submission" date="2019-05" db="EMBL/GenBank/DDBJ databases">
        <title>Hymenobacter edaphi sp. nov., isolated from abandoned arsenic-contaminated farmland soil.</title>
        <authorList>
            <person name="Nie L."/>
        </authorList>
    </citation>
    <scope>NUCLEOTIDE SEQUENCE [LARGE SCALE GENOMIC DNA]</scope>
    <source>
        <strain evidence="2 3">1-3-3-8</strain>
    </source>
</reference>
<keyword evidence="3" id="KW-1185">Reference proteome</keyword>
<proteinExistence type="predicted"/>
<feature type="signal peptide" evidence="1">
    <location>
        <begin position="1"/>
        <end position="22"/>
    </location>
</feature>
<dbReference type="RefSeq" id="WP_138075861.1">
    <property type="nucleotide sequence ID" value="NZ_VAJM01000002.1"/>
</dbReference>
<dbReference type="EMBL" id="VAJM01000002">
    <property type="protein sequence ID" value="TLM95361.1"/>
    <property type="molecule type" value="Genomic_DNA"/>
</dbReference>
<gene>
    <name evidence="2" type="ORF">FDY95_06115</name>
</gene>
<feature type="chain" id="PRO_5024448105" evidence="1">
    <location>
        <begin position="23"/>
        <end position="158"/>
    </location>
</feature>
<dbReference type="Proteomes" id="UP000305517">
    <property type="component" value="Unassembled WGS sequence"/>
</dbReference>
<dbReference type="OrthoDB" id="883719at2"/>
<dbReference type="AlphaFoldDB" id="A0A5R8WUB7"/>
<evidence type="ECO:0000256" key="1">
    <source>
        <dbReference type="SAM" id="SignalP"/>
    </source>
</evidence>